<reference evidence="1" key="1">
    <citation type="submission" date="2014-11" db="EMBL/GenBank/DDBJ databases">
        <authorList>
            <person name="Amaro Gonzalez C."/>
        </authorList>
    </citation>
    <scope>NUCLEOTIDE SEQUENCE</scope>
</reference>
<organism evidence="1">
    <name type="scientific">Anguilla anguilla</name>
    <name type="common">European freshwater eel</name>
    <name type="synonym">Muraena anguilla</name>
    <dbReference type="NCBI Taxonomy" id="7936"/>
    <lineage>
        <taxon>Eukaryota</taxon>
        <taxon>Metazoa</taxon>
        <taxon>Chordata</taxon>
        <taxon>Craniata</taxon>
        <taxon>Vertebrata</taxon>
        <taxon>Euteleostomi</taxon>
        <taxon>Actinopterygii</taxon>
        <taxon>Neopterygii</taxon>
        <taxon>Teleostei</taxon>
        <taxon>Anguilliformes</taxon>
        <taxon>Anguillidae</taxon>
        <taxon>Anguilla</taxon>
    </lineage>
</organism>
<protein>
    <submittedName>
        <fullName evidence="1">Uncharacterized protein</fullName>
    </submittedName>
</protein>
<accession>A0A0E9PIB4</accession>
<name>A0A0E9PIB4_ANGAN</name>
<dbReference type="EMBL" id="GBXM01104333">
    <property type="protein sequence ID" value="JAH04244.1"/>
    <property type="molecule type" value="Transcribed_RNA"/>
</dbReference>
<dbReference type="AlphaFoldDB" id="A0A0E9PIB4"/>
<proteinExistence type="predicted"/>
<sequence>MDISLCFWELMRISAWPSGRGSSHRMTLVGLGAPVQGVPDDQLPNVGAAGEGLIR</sequence>
<reference evidence="1" key="2">
    <citation type="journal article" date="2015" name="Fish Shellfish Immunol.">
        <title>Early steps in the European eel (Anguilla anguilla)-Vibrio vulnificus interaction in the gills: Role of the RtxA13 toxin.</title>
        <authorList>
            <person name="Callol A."/>
            <person name="Pajuelo D."/>
            <person name="Ebbesson L."/>
            <person name="Teles M."/>
            <person name="MacKenzie S."/>
            <person name="Amaro C."/>
        </authorList>
    </citation>
    <scope>NUCLEOTIDE SEQUENCE</scope>
</reference>
<evidence type="ECO:0000313" key="1">
    <source>
        <dbReference type="EMBL" id="JAH04244.1"/>
    </source>
</evidence>